<dbReference type="EMBL" id="CP032322">
    <property type="protein sequence ID" value="QCN96709.1"/>
    <property type="molecule type" value="Genomic_DNA"/>
</dbReference>
<dbReference type="KEGG" id="aare:D3093_15365"/>
<protein>
    <submittedName>
        <fullName evidence="1">Uncharacterized protein</fullName>
    </submittedName>
</protein>
<keyword evidence="1" id="KW-0614">Plasmid</keyword>
<proteinExistence type="predicted"/>
<geneLocation type="plasmid" evidence="1 2">
    <name>p1</name>
</geneLocation>
<reference evidence="1 2" key="1">
    <citation type="submission" date="2018-09" db="EMBL/GenBank/DDBJ databases">
        <title>Whole genome based analysis of evolution and adaptive divergence in Indian and Brazilian strains of Azospirillum brasilense.</title>
        <authorList>
            <person name="Singh C."/>
            <person name="Tripathi A.K."/>
        </authorList>
    </citation>
    <scope>NUCLEOTIDE SEQUENCE [LARGE SCALE GENOMIC DNA]</scope>
    <source>
        <strain evidence="1 2">MTCC4035</strain>
        <plasmid evidence="1 2">p1</plasmid>
    </source>
</reference>
<organism evidence="1 2">
    <name type="scientific">Azospirillum argentinense</name>
    <dbReference type="NCBI Taxonomy" id="2970906"/>
    <lineage>
        <taxon>Bacteria</taxon>
        <taxon>Pseudomonadati</taxon>
        <taxon>Pseudomonadota</taxon>
        <taxon>Alphaproteobacteria</taxon>
        <taxon>Rhodospirillales</taxon>
        <taxon>Azospirillaceae</taxon>
        <taxon>Azospirillum</taxon>
    </lineage>
</organism>
<dbReference type="Proteomes" id="UP000298595">
    <property type="component" value="Plasmid p1"/>
</dbReference>
<name>A0A4D8PPC0_9PROT</name>
<sequence length="88" mass="9382">MGLRFGREFANTLKHRRPKLGGNGTSVMLLGTTGIRDPCHPAWSGMSTAWTSGSRLREKPSRNRLMAVVETVGVTSAKSTPLAGQTAA</sequence>
<accession>A0A4D8PPC0</accession>
<gene>
    <name evidence="1" type="ORF">D3093_15365</name>
</gene>
<evidence type="ECO:0000313" key="1">
    <source>
        <dbReference type="EMBL" id="QCN96709.1"/>
    </source>
</evidence>
<evidence type="ECO:0000313" key="2">
    <source>
        <dbReference type="Proteomes" id="UP000298595"/>
    </source>
</evidence>
<dbReference type="AlphaFoldDB" id="A0A4D8PPC0"/>